<evidence type="ECO:0000313" key="2">
    <source>
        <dbReference type="Proteomes" id="UP000663879"/>
    </source>
</evidence>
<sequence length="149" mass="17458">FTTILNNPVSNDSNELCFRDQPVTYTTEKEIKKSYLINDGILKPNSEVLLCEYVTSSIQIPNKEITIHRKNNKTYIFNNMDLRFMDIKSLNFKLHNENFSHDKILTEEMDKISTFQEVINHEMSAGSWYNHVTDTVEIKSKIVDTKTYI</sequence>
<evidence type="ECO:0000313" key="1">
    <source>
        <dbReference type="EMBL" id="CAF1069283.1"/>
    </source>
</evidence>
<protein>
    <submittedName>
        <fullName evidence="1">Uncharacterized protein</fullName>
    </submittedName>
</protein>
<accession>A0A814LT42</accession>
<dbReference type="EMBL" id="CAJNOC010006067">
    <property type="protein sequence ID" value="CAF1069283.1"/>
    <property type="molecule type" value="Genomic_DNA"/>
</dbReference>
<dbReference type="Proteomes" id="UP000663879">
    <property type="component" value="Unassembled WGS sequence"/>
</dbReference>
<feature type="non-terminal residue" evidence="1">
    <location>
        <position position="1"/>
    </location>
</feature>
<reference evidence="1" key="1">
    <citation type="submission" date="2021-02" db="EMBL/GenBank/DDBJ databases">
        <authorList>
            <person name="Nowell W R."/>
        </authorList>
    </citation>
    <scope>NUCLEOTIDE SEQUENCE</scope>
    <source>
        <strain evidence="1">Ploen Becks lab</strain>
    </source>
</reference>
<proteinExistence type="predicted"/>
<dbReference type="AlphaFoldDB" id="A0A814LT42"/>
<name>A0A814LT42_9BILA</name>
<gene>
    <name evidence="1" type="ORF">OXX778_LOCUS19651</name>
</gene>
<organism evidence="1 2">
    <name type="scientific">Brachionus calyciflorus</name>
    <dbReference type="NCBI Taxonomy" id="104777"/>
    <lineage>
        <taxon>Eukaryota</taxon>
        <taxon>Metazoa</taxon>
        <taxon>Spiralia</taxon>
        <taxon>Gnathifera</taxon>
        <taxon>Rotifera</taxon>
        <taxon>Eurotatoria</taxon>
        <taxon>Monogononta</taxon>
        <taxon>Pseudotrocha</taxon>
        <taxon>Ploima</taxon>
        <taxon>Brachionidae</taxon>
        <taxon>Brachionus</taxon>
    </lineage>
</organism>
<comment type="caution">
    <text evidence="1">The sequence shown here is derived from an EMBL/GenBank/DDBJ whole genome shotgun (WGS) entry which is preliminary data.</text>
</comment>
<keyword evidence="2" id="KW-1185">Reference proteome</keyword>